<dbReference type="EMBL" id="CAFBLS010000086">
    <property type="protein sequence ID" value="CAB4873507.1"/>
    <property type="molecule type" value="Genomic_DNA"/>
</dbReference>
<protein>
    <submittedName>
        <fullName evidence="1">Unannotated protein</fullName>
    </submittedName>
</protein>
<dbReference type="AlphaFoldDB" id="A0A6J7DSG1"/>
<accession>A0A6J7DSG1</accession>
<sequence>MLEDPNAGRLACLEQSPRQPRRIHESHGLVRGCAEVARRVDAGAHAFAVEEINRLAVARSALRSLPEFADLIILDRHGDLA</sequence>
<evidence type="ECO:0000313" key="1">
    <source>
        <dbReference type="EMBL" id="CAB4873507.1"/>
    </source>
</evidence>
<reference evidence="1" key="1">
    <citation type="submission" date="2020-05" db="EMBL/GenBank/DDBJ databases">
        <authorList>
            <person name="Chiriac C."/>
            <person name="Salcher M."/>
            <person name="Ghai R."/>
            <person name="Kavagutti S V."/>
        </authorList>
    </citation>
    <scope>NUCLEOTIDE SEQUENCE</scope>
</reference>
<organism evidence="1">
    <name type="scientific">freshwater metagenome</name>
    <dbReference type="NCBI Taxonomy" id="449393"/>
    <lineage>
        <taxon>unclassified sequences</taxon>
        <taxon>metagenomes</taxon>
        <taxon>ecological metagenomes</taxon>
    </lineage>
</organism>
<proteinExistence type="predicted"/>
<gene>
    <name evidence="1" type="ORF">UFOPK3402_00822</name>
</gene>
<name>A0A6J7DSG1_9ZZZZ</name>